<keyword evidence="3" id="KW-0863">Zinc-finger</keyword>
<evidence type="ECO:0000313" key="8">
    <source>
        <dbReference type="EMBL" id="KCW59550.1"/>
    </source>
</evidence>
<feature type="domain" description="BTB" evidence="6">
    <location>
        <begin position="69"/>
        <end position="137"/>
    </location>
</feature>
<reference evidence="8" key="1">
    <citation type="submission" date="2013-07" db="EMBL/GenBank/DDBJ databases">
        <title>The genome of Eucalyptus grandis.</title>
        <authorList>
            <person name="Schmutz J."/>
            <person name="Hayes R."/>
            <person name="Myburg A."/>
            <person name="Tuskan G."/>
            <person name="Grattapaglia D."/>
            <person name="Rokhsar D.S."/>
        </authorList>
    </citation>
    <scope>NUCLEOTIDE SEQUENCE</scope>
    <source>
        <tissue evidence="8">Leaf extractions</tissue>
    </source>
</reference>
<protein>
    <recommendedName>
        <fullName evidence="9">BTB domain-containing protein</fullName>
    </recommendedName>
</protein>
<dbReference type="InterPro" id="IPR044513">
    <property type="entry name" value="BT1/2/3/4/5"/>
</dbReference>
<proteinExistence type="predicted"/>
<dbReference type="PROSITE" id="PS50134">
    <property type="entry name" value="ZF_TAZ"/>
    <property type="match status" value="1"/>
</dbReference>
<evidence type="ECO:0000256" key="4">
    <source>
        <dbReference type="ARBA" id="ARBA00022786"/>
    </source>
</evidence>
<dbReference type="EMBL" id="KK198760">
    <property type="protein sequence ID" value="KCW59550.1"/>
    <property type="molecule type" value="Genomic_DNA"/>
</dbReference>
<evidence type="ECO:0000259" key="6">
    <source>
        <dbReference type="PROSITE" id="PS50097"/>
    </source>
</evidence>
<dbReference type="InterPro" id="IPR011333">
    <property type="entry name" value="SKP1/BTB/POZ_sf"/>
</dbReference>
<dbReference type="OrthoDB" id="6359816at2759"/>
<dbReference type="EMBL" id="KK198760">
    <property type="protein sequence ID" value="KCW59549.1"/>
    <property type="molecule type" value="Genomic_DNA"/>
</dbReference>
<dbReference type="Gene3D" id="3.30.710.10">
    <property type="entry name" value="Potassium Channel Kv1.1, Chain A"/>
    <property type="match status" value="1"/>
</dbReference>
<dbReference type="OMA" id="LICHRFI"/>
<feature type="domain" description="TAZ-type" evidence="7">
    <location>
        <begin position="243"/>
        <end position="341"/>
    </location>
</feature>
<comment type="pathway">
    <text evidence="1">Protein modification; protein ubiquitination.</text>
</comment>
<evidence type="ECO:0008006" key="9">
    <source>
        <dbReference type="Google" id="ProtNLM"/>
    </source>
</evidence>
<dbReference type="KEGG" id="egr:104457400"/>
<dbReference type="SMART" id="SM00225">
    <property type="entry name" value="BTB"/>
    <property type="match status" value="1"/>
</dbReference>
<dbReference type="EMBL" id="KK198760">
    <property type="protein sequence ID" value="KCW59548.1"/>
    <property type="molecule type" value="Genomic_DNA"/>
</dbReference>
<dbReference type="SUPFAM" id="SSF54695">
    <property type="entry name" value="POZ domain"/>
    <property type="match status" value="1"/>
</dbReference>
<organism evidence="8">
    <name type="scientific">Eucalyptus grandis</name>
    <name type="common">Flooded gum</name>
    <dbReference type="NCBI Taxonomy" id="71139"/>
    <lineage>
        <taxon>Eukaryota</taxon>
        <taxon>Viridiplantae</taxon>
        <taxon>Streptophyta</taxon>
        <taxon>Embryophyta</taxon>
        <taxon>Tracheophyta</taxon>
        <taxon>Spermatophyta</taxon>
        <taxon>Magnoliopsida</taxon>
        <taxon>eudicotyledons</taxon>
        <taxon>Gunneridae</taxon>
        <taxon>Pentapetalae</taxon>
        <taxon>rosids</taxon>
        <taxon>malvids</taxon>
        <taxon>Myrtales</taxon>
        <taxon>Myrtaceae</taxon>
        <taxon>Myrtoideae</taxon>
        <taxon>Eucalypteae</taxon>
        <taxon>Eucalyptus</taxon>
    </lineage>
</organism>
<dbReference type="InterPro" id="IPR000197">
    <property type="entry name" value="Znf_TAZ"/>
</dbReference>
<dbReference type="FunCoup" id="A0A059B1L5">
    <property type="interactions" value="13"/>
</dbReference>
<name>A0A059B1L5_EUCGR</name>
<dbReference type="Pfam" id="PF00651">
    <property type="entry name" value="BTB"/>
    <property type="match status" value="1"/>
</dbReference>
<dbReference type="PANTHER" id="PTHR46287">
    <property type="entry name" value="BTB/POZ AND TAZ DOMAIN-CONTAINING PROTEIN 3-RELATED"/>
    <property type="match status" value="1"/>
</dbReference>
<gene>
    <name evidence="8" type="ORF">EUGRSUZ_H02303</name>
</gene>
<evidence type="ECO:0000256" key="2">
    <source>
        <dbReference type="ARBA" id="ARBA00022723"/>
    </source>
</evidence>
<accession>A0A059B1L5</accession>
<dbReference type="GO" id="GO:0042542">
    <property type="term" value="P:response to hydrogen peroxide"/>
    <property type="evidence" value="ECO:0007669"/>
    <property type="project" value="UniProtKB-ARBA"/>
</dbReference>
<dbReference type="AlphaFoldDB" id="A0A059B1L5"/>
<dbReference type="Gramene" id="KCW59549">
    <property type="protein sequence ID" value="KCW59549"/>
    <property type="gene ID" value="EUGRSUZ_H02303"/>
</dbReference>
<dbReference type="PROSITE" id="PS50097">
    <property type="entry name" value="BTB"/>
    <property type="match status" value="1"/>
</dbReference>
<dbReference type="Gramene" id="KCW59550">
    <property type="protein sequence ID" value="KCW59550"/>
    <property type="gene ID" value="EUGRSUZ_H02303"/>
</dbReference>
<dbReference type="GO" id="GO:0006355">
    <property type="term" value="P:regulation of DNA-templated transcription"/>
    <property type="evidence" value="ECO:0007669"/>
    <property type="project" value="UniProtKB-ARBA"/>
</dbReference>
<dbReference type="Gramene" id="KCW59548">
    <property type="protein sequence ID" value="KCW59548"/>
    <property type="gene ID" value="EUGRSUZ_H02303"/>
</dbReference>
<evidence type="ECO:0000256" key="1">
    <source>
        <dbReference type="ARBA" id="ARBA00004906"/>
    </source>
</evidence>
<keyword evidence="5" id="KW-0862">Zinc</keyword>
<dbReference type="Gene3D" id="1.25.40.420">
    <property type="match status" value="1"/>
</dbReference>
<evidence type="ECO:0000256" key="5">
    <source>
        <dbReference type="ARBA" id="ARBA00022833"/>
    </source>
</evidence>
<keyword evidence="4" id="KW-0833">Ubl conjugation pathway</keyword>
<evidence type="ECO:0000256" key="3">
    <source>
        <dbReference type="ARBA" id="ARBA00022771"/>
    </source>
</evidence>
<dbReference type="SMART" id="SM00551">
    <property type="entry name" value="ZnF_TAZ"/>
    <property type="match status" value="1"/>
</dbReference>
<dbReference type="Gene3D" id="1.20.1020.10">
    <property type="entry name" value="TAZ domain"/>
    <property type="match status" value="1"/>
</dbReference>
<sequence>MGGIDTNSNDTLIIARTGLPAAPPLPAPTLTKCARKRLQTEGVPQRGNCCISTTAIDLWERLFDEGHKADVQFHTDDGGVVYAHACIISMASPVMKGMLKKSKQKGRYQILSVGGVPHDAIRVFVRFLYSSCYENQDMADLVVPLLVLSHSFVVPQLKQICEQQLEQGLLNMENVIDIFQLALLCDAPRLSFICHRMIVKNFKDVSETEGWAAMKQSHPFLEKELLECVAHEENQTKERIRRKNERKIYLQLYEAMEALVHICRDGCRTIGPHDKVFKKDQPPCSFEACKGLELLIRHFAGCKLRVPGGCIHCKRMWQLLELHSRLCSDSDVCRVPLCRNFKDRINQQNKKDKTKWGILARKILRTKTIGVAPFFSSAYGS</sequence>
<dbReference type="FunFam" id="1.25.40.420:FF:000012">
    <property type="entry name" value="BTB/POZ and TAZ domain-containing protein 2"/>
    <property type="match status" value="1"/>
</dbReference>
<evidence type="ECO:0000259" key="7">
    <source>
        <dbReference type="PROSITE" id="PS50134"/>
    </source>
</evidence>
<dbReference type="GO" id="GO:0005516">
    <property type="term" value="F:calmodulin binding"/>
    <property type="evidence" value="ECO:0007669"/>
    <property type="project" value="UniProtKB-ARBA"/>
</dbReference>
<dbReference type="GO" id="GO:0009725">
    <property type="term" value="P:response to hormone"/>
    <property type="evidence" value="ECO:0007669"/>
    <property type="project" value="UniProtKB-ARBA"/>
</dbReference>
<dbReference type="GO" id="GO:0016567">
    <property type="term" value="P:protein ubiquitination"/>
    <property type="evidence" value="ECO:0007669"/>
    <property type="project" value="UniProtKB-UniPathway"/>
</dbReference>
<dbReference type="eggNOG" id="KOG1778">
    <property type="taxonomic scope" value="Eukaryota"/>
</dbReference>
<dbReference type="Pfam" id="PF02135">
    <property type="entry name" value="zf-TAZ"/>
    <property type="match status" value="1"/>
</dbReference>
<dbReference type="FunFam" id="1.20.1020.10:FF:000004">
    <property type="entry name" value="BTB/POZ and TAZ domain-containing protein 2"/>
    <property type="match status" value="1"/>
</dbReference>
<keyword evidence="2" id="KW-0479">Metal-binding</keyword>
<dbReference type="GO" id="GO:0009751">
    <property type="term" value="P:response to salicylic acid"/>
    <property type="evidence" value="ECO:0007669"/>
    <property type="project" value="UniProtKB-ARBA"/>
</dbReference>
<dbReference type="GO" id="GO:0008270">
    <property type="term" value="F:zinc ion binding"/>
    <property type="evidence" value="ECO:0007669"/>
    <property type="project" value="UniProtKB-KW"/>
</dbReference>
<dbReference type="UniPathway" id="UPA00143"/>
<dbReference type="InterPro" id="IPR035898">
    <property type="entry name" value="TAZ_dom_sf"/>
</dbReference>
<dbReference type="InterPro" id="IPR000210">
    <property type="entry name" value="BTB/POZ_dom"/>
</dbReference>
<dbReference type="CDD" id="cd14733">
    <property type="entry name" value="BACK"/>
    <property type="match status" value="1"/>
</dbReference>
<dbReference type="PANTHER" id="PTHR46287:SF11">
    <property type="entry name" value="BTB_POZ AND TAZ DOMAIN-CONTAINING PROTEIN 4"/>
    <property type="match status" value="1"/>
</dbReference>
<dbReference type="STRING" id="71139.A0A059B1L5"/>
<dbReference type="SUPFAM" id="SSF57933">
    <property type="entry name" value="TAZ domain"/>
    <property type="match status" value="1"/>
</dbReference>